<evidence type="ECO:0000313" key="1">
    <source>
        <dbReference type="EMBL" id="MEC4294610.1"/>
    </source>
</evidence>
<dbReference type="Pfam" id="PF13412">
    <property type="entry name" value="HTH_24"/>
    <property type="match status" value="1"/>
</dbReference>
<proteinExistence type="predicted"/>
<dbReference type="EMBL" id="JAYMFH010000004">
    <property type="protein sequence ID" value="MEC4294610.1"/>
    <property type="molecule type" value="Genomic_DNA"/>
</dbReference>
<dbReference type="PROSITE" id="PS00519">
    <property type="entry name" value="HTH_ASNC_1"/>
    <property type="match status" value="1"/>
</dbReference>
<dbReference type="InterPro" id="IPR019885">
    <property type="entry name" value="Tscrpt_reg_HTH_AsnC-type_CS"/>
</dbReference>
<keyword evidence="2" id="KW-1185">Reference proteome</keyword>
<dbReference type="InterPro" id="IPR036390">
    <property type="entry name" value="WH_DNA-bd_sf"/>
</dbReference>
<sequence length="147" mass="16334">MRASYTNIDAGVFETTRYLEQFFENAIVGTNHELKNRFLHVEYGKVAGSVAHGPSDDISKCNSKDQICTFDCTLGELAVLKLLAVKPSTTQKEVASKLGVSERTVKTRTVKLQEKGLLERVNGKRNGRWIVSEKSASRGDRLLGMSR</sequence>
<accession>A0ABU6IXW3</accession>
<dbReference type="Proteomes" id="UP001343724">
    <property type="component" value="Unassembled WGS sequence"/>
</dbReference>
<organism evidence="1 2">
    <name type="scientific">Adlercreutzia shanghongiae</name>
    <dbReference type="NCBI Taxonomy" id="3111773"/>
    <lineage>
        <taxon>Bacteria</taxon>
        <taxon>Bacillati</taxon>
        <taxon>Actinomycetota</taxon>
        <taxon>Coriobacteriia</taxon>
        <taxon>Eggerthellales</taxon>
        <taxon>Eggerthellaceae</taxon>
        <taxon>Adlercreutzia</taxon>
    </lineage>
</organism>
<dbReference type="InterPro" id="IPR036388">
    <property type="entry name" value="WH-like_DNA-bd_sf"/>
</dbReference>
<dbReference type="Gene3D" id="1.10.10.10">
    <property type="entry name" value="Winged helix-like DNA-binding domain superfamily/Winged helix DNA-binding domain"/>
    <property type="match status" value="1"/>
</dbReference>
<name>A0ABU6IXW3_9ACTN</name>
<reference evidence="1 2" key="1">
    <citation type="submission" date="2024-01" db="EMBL/GenBank/DDBJ databases">
        <title>novel species in genus Adlercreutzia.</title>
        <authorList>
            <person name="Liu X."/>
        </authorList>
    </citation>
    <scope>NUCLEOTIDE SEQUENCE [LARGE SCALE GENOMIC DNA]</scope>
    <source>
        <strain evidence="1 2">R22</strain>
    </source>
</reference>
<dbReference type="RefSeq" id="WP_326439128.1">
    <property type="nucleotide sequence ID" value="NZ_JAYMFH010000004.1"/>
</dbReference>
<comment type="caution">
    <text evidence="1">The sequence shown here is derived from an EMBL/GenBank/DDBJ whole genome shotgun (WGS) entry which is preliminary data.</text>
</comment>
<gene>
    <name evidence="1" type="ORF">VJ920_04745</name>
</gene>
<dbReference type="SUPFAM" id="SSF46785">
    <property type="entry name" value="Winged helix' DNA-binding domain"/>
    <property type="match status" value="1"/>
</dbReference>
<protein>
    <submittedName>
        <fullName evidence="1">Winged helix-turn-helix transcriptional regulator</fullName>
    </submittedName>
</protein>
<evidence type="ECO:0000313" key="2">
    <source>
        <dbReference type="Proteomes" id="UP001343724"/>
    </source>
</evidence>